<reference evidence="1" key="1">
    <citation type="submission" date="2021-03" db="EMBL/GenBank/DDBJ databases">
        <title>Evolutionary priming and transition to the ectomycorrhizal habit in an iconic lineage of mushroom-forming fungi: is preadaptation a requirement?</title>
        <authorList>
            <consortium name="DOE Joint Genome Institute"/>
            <person name="Looney B.P."/>
            <person name="Miyauchi S."/>
            <person name="Morin E."/>
            <person name="Drula E."/>
            <person name="Courty P.E."/>
            <person name="Chicoki N."/>
            <person name="Fauchery L."/>
            <person name="Kohler A."/>
            <person name="Kuo A."/>
            <person name="LaButti K."/>
            <person name="Pangilinan J."/>
            <person name="Lipzen A."/>
            <person name="Riley R."/>
            <person name="Andreopoulos W."/>
            <person name="He G."/>
            <person name="Johnson J."/>
            <person name="Barry K.W."/>
            <person name="Grigoriev I.V."/>
            <person name="Nagy L."/>
            <person name="Hibbett D."/>
            <person name="Henrissat B."/>
            <person name="Matheny P.B."/>
            <person name="Labbe J."/>
            <person name="Martin A.F."/>
        </authorList>
    </citation>
    <scope>NUCLEOTIDE SEQUENCE</scope>
    <source>
        <strain evidence="1">BPL698</strain>
    </source>
</reference>
<gene>
    <name evidence="1" type="ORF">F5148DRAFT_949497</name>
</gene>
<proteinExistence type="predicted"/>
<comment type="caution">
    <text evidence="1">The sequence shown here is derived from an EMBL/GenBank/DDBJ whole genome shotgun (WGS) entry which is preliminary data.</text>
</comment>
<dbReference type="Proteomes" id="UP001207468">
    <property type="component" value="Unassembled WGS sequence"/>
</dbReference>
<feature type="non-terminal residue" evidence="1">
    <location>
        <position position="1"/>
    </location>
</feature>
<sequence length="66" mass="6676">EFGSGYPGPNCGKQITISYGGLTATATIVDRCPGCGSGGLDLTEGLFGYLSNGDLGLGVLQAVWSY</sequence>
<feature type="non-terminal residue" evidence="1">
    <location>
        <position position="66"/>
    </location>
</feature>
<keyword evidence="2" id="KW-1185">Reference proteome</keyword>
<protein>
    <submittedName>
        <fullName evidence="1">Uncharacterized protein</fullName>
    </submittedName>
</protein>
<accession>A0ACC0UBX6</accession>
<organism evidence="1 2">
    <name type="scientific">Russula earlei</name>
    <dbReference type="NCBI Taxonomy" id="71964"/>
    <lineage>
        <taxon>Eukaryota</taxon>
        <taxon>Fungi</taxon>
        <taxon>Dikarya</taxon>
        <taxon>Basidiomycota</taxon>
        <taxon>Agaricomycotina</taxon>
        <taxon>Agaricomycetes</taxon>
        <taxon>Russulales</taxon>
        <taxon>Russulaceae</taxon>
        <taxon>Russula</taxon>
    </lineage>
</organism>
<dbReference type="EMBL" id="JAGFNK010000078">
    <property type="protein sequence ID" value="KAI9508845.1"/>
    <property type="molecule type" value="Genomic_DNA"/>
</dbReference>
<name>A0ACC0UBX6_9AGAM</name>
<evidence type="ECO:0000313" key="2">
    <source>
        <dbReference type="Proteomes" id="UP001207468"/>
    </source>
</evidence>
<evidence type="ECO:0000313" key="1">
    <source>
        <dbReference type="EMBL" id="KAI9508845.1"/>
    </source>
</evidence>